<evidence type="ECO:0000259" key="2">
    <source>
        <dbReference type="Pfam" id="PF12674"/>
    </source>
</evidence>
<accession>A0A238X0J1</accession>
<gene>
    <name evidence="3" type="ORF">SAMN06265371_104280</name>
</gene>
<dbReference type="RefSeq" id="WP_089381386.1">
    <property type="nucleotide sequence ID" value="NZ_FZNT01000004.1"/>
</dbReference>
<dbReference type="EMBL" id="FZNT01000004">
    <property type="protein sequence ID" value="SNR52475.1"/>
    <property type="molecule type" value="Genomic_DNA"/>
</dbReference>
<evidence type="ECO:0000313" key="4">
    <source>
        <dbReference type="Proteomes" id="UP000198384"/>
    </source>
</evidence>
<evidence type="ECO:0000256" key="1">
    <source>
        <dbReference type="SAM" id="MobiDB-lite"/>
    </source>
</evidence>
<dbReference type="AlphaFoldDB" id="A0A238X0J1"/>
<sequence length="90" mass="10089">MKTYKNCQSCAMPLSKDPKGKGGGKNADGNPSYKYCSYCYDDGKFLQPDITAIEMQAFVKEQLIEMGGFMKLFAGLFSKGIPKLERWKSK</sequence>
<dbReference type="Proteomes" id="UP000198384">
    <property type="component" value="Unassembled WGS sequence"/>
</dbReference>
<dbReference type="Pfam" id="PF12674">
    <property type="entry name" value="Zn_ribbon_2"/>
    <property type="match status" value="1"/>
</dbReference>
<keyword evidence="4" id="KW-1185">Reference proteome</keyword>
<dbReference type="OrthoDB" id="9801008at2"/>
<protein>
    <submittedName>
        <fullName evidence="3">Putative zinc ribbon domain-containing protein</fullName>
    </submittedName>
</protein>
<reference evidence="3 4" key="1">
    <citation type="submission" date="2017-06" db="EMBL/GenBank/DDBJ databases">
        <authorList>
            <person name="Kim H.J."/>
            <person name="Triplett B.A."/>
        </authorList>
    </citation>
    <scope>NUCLEOTIDE SEQUENCE [LARGE SCALE GENOMIC DNA]</scope>
    <source>
        <strain evidence="3 4">DSM 29150</strain>
    </source>
</reference>
<evidence type="ECO:0000313" key="3">
    <source>
        <dbReference type="EMBL" id="SNR52475.1"/>
    </source>
</evidence>
<name>A0A238X0J1_9FLAO</name>
<feature type="region of interest" description="Disordered" evidence="1">
    <location>
        <begin position="1"/>
        <end position="32"/>
    </location>
</feature>
<dbReference type="InterPro" id="IPR025868">
    <property type="entry name" value="Zn_ribbon_dom_put"/>
</dbReference>
<feature type="domain" description="Putative zinc ribbon" evidence="2">
    <location>
        <begin position="7"/>
        <end position="88"/>
    </location>
</feature>
<organism evidence="3 4">
    <name type="scientific">Lutibacter agarilyticus</name>
    <dbReference type="NCBI Taxonomy" id="1109740"/>
    <lineage>
        <taxon>Bacteria</taxon>
        <taxon>Pseudomonadati</taxon>
        <taxon>Bacteroidota</taxon>
        <taxon>Flavobacteriia</taxon>
        <taxon>Flavobacteriales</taxon>
        <taxon>Flavobacteriaceae</taxon>
        <taxon>Lutibacter</taxon>
    </lineage>
</organism>
<proteinExistence type="predicted"/>